<dbReference type="GO" id="GO:0006886">
    <property type="term" value="P:intracellular protein transport"/>
    <property type="evidence" value="ECO:0007669"/>
    <property type="project" value="TreeGrafter"/>
</dbReference>
<dbReference type="PANTHER" id="PTHR19957">
    <property type="entry name" value="SYNTAXIN"/>
    <property type="match status" value="1"/>
</dbReference>
<evidence type="ECO:0000256" key="3">
    <source>
        <dbReference type="SAM" id="MobiDB-lite"/>
    </source>
</evidence>
<dbReference type="PROSITE" id="PS50192">
    <property type="entry name" value="T_SNARE"/>
    <property type="match status" value="1"/>
</dbReference>
<dbReference type="SMART" id="SM00397">
    <property type="entry name" value="t_SNARE"/>
    <property type="match status" value="1"/>
</dbReference>
<feature type="compositionally biased region" description="Gly residues" evidence="3">
    <location>
        <begin position="175"/>
        <end position="197"/>
    </location>
</feature>
<dbReference type="InterPro" id="IPR045242">
    <property type="entry name" value="Syntaxin"/>
</dbReference>
<evidence type="ECO:0000256" key="2">
    <source>
        <dbReference type="SAM" id="Coils"/>
    </source>
</evidence>
<keyword evidence="2" id="KW-0175">Coiled coil</keyword>
<feature type="transmembrane region" description="Helical" evidence="4">
    <location>
        <begin position="291"/>
        <end position="311"/>
    </location>
</feature>
<sequence>MSRELDGLMAKLTKINQDMGGEEGKSKKKDGGDRFHELKTQVGERLHRLKFNLQDPEAKVNRNKHPREAIRRQQEIREDIRIVTQDITELRQSVENELKKKKSKFSPEELQIRKEIVTQYSSELLVLIKDLAATAFRSPTGASYATEGGNAIGLGTFEEGKFFAAKPKAGQFTFGGGAGGGGGGTGGGTGDGEGCPSGPGQQEEITDEQRSCMAQIKDNDQRFDQMIDQIGDGVQVLGQLARGLHEELQQQSIMIDGLEERIDTTQAHVESVNRKMKKTLQKVGRSADKCMMDMICLILLLGIATVVYNMFIKKK</sequence>
<name>A0AAD5QBD9_PYTIN</name>
<dbReference type="SUPFAM" id="SSF58038">
    <property type="entry name" value="SNARE fusion complex"/>
    <property type="match status" value="1"/>
</dbReference>
<dbReference type="GO" id="GO:0000149">
    <property type="term" value="F:SNARE binding"/>
    <property type="evidence" value="ECO:0007669"/>
    <property type="project" value="TreeGrafter"/>
</dbReference>
<feature type="compositionally biased region" description="Basic and acidic residues" evidence="3">
    <location>
        <begin position="22"/>
        <end position="34"/>
    </location>
</feature>
<dbReference type="Proteomes" id="UP001209570">
    <property type="component" value="Unassembled WGS sequence"/>
</dbReference>
<dbReference type="GO" id="GO:0012505">
    <property type="term" value="C:endomembrane system"/>
    <property type="evidence" value="ECO:0007669"/>
    <property type="project" value="TreeGrafter"/>
</dbReference>
<dbReference type="Gene3D" id="1.20.5.110">
    <property type="match status" value="1"/>
</dbReference>
<dbReference type="SUPFAM" id="SSF47661">
    <property type="entry name" value="t-snare proteins"/>
    <property type="match status" value="1"/>
</dbReference>
<feature type="domain" description="T-SNARE coiled-coil homology" evidence="5">
    <location>
        <begin position="217"/>
        <end position="279"/>
    </location>
</feature>
<gene>
    <name evidence="6" type="ORF">P43SY_000368</name>
</gene>
<dbReference type="GO" id="GO:0048278">
    <property type="term" value="P:vesicle docking"/>
    <property type="evidence" value="ECO:0007669"/>
    <property type="project" value="TreeGrafter"/>
</dbReference>
<protein>
    <recommendedName>
        <fullName evidence="5">t-SNARE coiled-coil homology domain-containing protein</fullName>
    </recommendedName>
</protein>
<dbReference type="GO" id="GO:0005484">
    <property type="term" value="F:SNAP receptor activity"/>
    <property type="evidence" value="ECO:0007669"/>
    <property type="project" value="TreeGrafter"/>
</dbReference>
<dbReference type="GO" id="GO:0006906">
    <property type="term" value="P:vesicle fusion"/>
    <property type="evidence" value="ECO:0007669"/>
    <property type="project" value="TreeGrafter"/>
</dbReference>
<keyword evidence="4" id="KW-1133">Transmembrane helix</keyword>
<proteinExistence type="inferred from homology"/>
<evidence type="ECO:0000313" key="6">
    <source>
        <dbReference type="EMBL" id="KAJ0406184.1"/>
    </source>
</evidence>
<dbReference type="Gene3D" id="1.20.58.90">
    <property type="match status" value="1"/>
</dbReference>
<dbReference type="InterPro" id="IPR000727">
    <property type="entry name" value="T_SNARE_dom"/>
</dbReference>
<feature type="region of interest" description="Disordered" evidence="3">
    <location>
        <begin position="15"/>
        <end position="34"/>
    </location>
</feature>
<comment type="caution">
    <text evidence="6">The sequence shown here is derived from an EMBL/GenBank/DDBJ whole genome shotgun (WGS) entry which is preliminary data.</text>
</comment>
<keyword evidence="7" id="KW-1185">Reference proteome</keyword>
<evidence type="ECO:0000256" key="4">
    <source>
        <dbReference type="SAM" id="Phobius"/>
    </source>
</evidence>
<comment type="similarity">
    <text evidence="1">Belongs to the syntaxin family.</text>
</comment>
<dbReference type="CDD" id="cd15841">
    <property type="entry name" value="SNARE_Qc"/>
    <property type="match status" value="1"/>
</dbReference>
<organism evidence="6 7">
    <name type="scientific">Pythium insidiosum</name>
    <name type="common">Pythiosis disease agent</name>
    <dbReference type="NCBI Taxonomy" id="114742"/>
    <lineage>
        <taxon>Eukaryota</taxon>
        <taxon>Sar</taxon>
        <taxon>Stramenopiles</taxon>
        <taxon>Oomycota</taxon>
        <taxon>Peronosporomycetes</taxon>
        <taxon>Pythiales</taxon>
        <taxon>Pythiaceae</taxon>
        <taxon>Pythium</taxon>
    </lineage>
</organism>
<dbReference type="EMBL" id="JAKCXM010000035">
    <property type="protein sequence ID" value="KAJ0406184.1"/>
    <property type="molecule type" value="Genomic_DNA"/>
</dbReference>
<feature type="coiled-coil region" evidence="2">
    <location>
        <begin position="241"/>
        <end position="275"/>
    </location>
</feature>
<reference evidence="6" key="1">
    <citation type="submission" date="2021-12" db="EMBL/GenBank/DDBJ databases">
        <title>Prjna785345.</title>
        <authorList>
            <person name="Rujirawat T."/>
            <person name="Krajaejun T."/>
        </authorList>
    </citation>
    <scope>NUCLEOTIDE SEQUENCE</scope>
    <source>
        <strain evidence="6">Pi057C3</strain>
    </source>
</reference>
<dbReference type="InterPro" id="IPR010989">
    <property type="entry name" value="SNARE"/>
</dbReference>
<dbReference type="AlphaFoldDB" id="A0AAD5QBD9"/>
<dbReference type="PANTHER" id="PTHR19957:SF38">
    <property type="entry name" value="LD27581P"/>
    <property type="match status" value="1"/>
</dbReference>
<feature type="region of interest" description="Disordered" evidence="3">
    <location>
        <begin position="175"/>
        <end position="208"/>
    </location>
</feature>
<evidence type="ECO:0000256" key="1">
    <source>
        <dbReference type="ARBA" id="ARBA00009063"/>
    </source>
</evidence>
<accession>A0AAD5QBD9</accession>
<evidence type="ECO:0000259" key="5">
    <source>
        <dbReference type="PROSITE" id="PS50192"/>
    </source>
</evidence>
<keyword evidence="4" id="KW-0472">Membrane</keyword>
<keyword evidence="4" id="KW-0812">Transmembrane</keyword>
<dbReference type="GO" id="GO:0031201">
    <property type="term" value="C:SNARE complex"/>
    <property type="evidence" value="ECO:0007669"/>
    <property type="project" value="TreeGrafter"/>
</dbReference>
<evidence type="ECO:0000313" key="7">
    <source>
        <dbReference type="Proteomes" id="UP001209570"/>
    </source>
</evidence>